<evidence type="ECO:0000256" key="2">
    <source>
        <dbReference type="ARBA" id="ARBA00022670"/>
    </source>
</evidence>
<evidence type="ECO:0000313" key="9">
    <source>
        <dbReference type="Proteomes" id="UP001152797"/>
    </source>
</evidence>
<feature type="region of interest" description="Disordered" evidence="4">
    <location>
        <begin position="446"/>
        <end position="547"/>
    </location>
</feature>
<evidence type="ECO:0000259" key="5">
    <source>
        <dbReference type="PROSITE" id="PS50600"/>
    </source>
</evidence>
<dbReference type="GO" id="GO:0006508">
    <property type="term" value="P:proteolysis"/>
    <property type="evidence" value="ECO:0007669"/>
    <property type="project" value="UniProtKB-KW"/>
</dbReference>
<evidence type="ECO:0000256" key="3">
    <source>
        <dbReference type="ARBA" id="ARBA00022801"/>
    </source>
</evidence>
<dbReference type="OrthoDB" id="442460at2759"/>
<reference evidence="7" key="2">
    <citation type="submission" date="2024-04" db="EMBL/GenBank/DDBJ databases">
        <authorList>
            <person name="Chen Y."/>
            <person name="Shah S."/>
            <person name="Dougan E. K."/>
            <person name="Thang M."/>
            <person name="Chan C."/>
        </authorList>
    </citation>
    <scope>NUCLEOTIDE SEQUENCE [LARGE SCALE GENOMIC DNA]</scope>
</reference>
<dbReference type="AlphaFoldDB" id="A0A9P1BPZ2"/>
<organism evidence="6">
    <name type="scientific">Cladocopium goreaui</name>
    <dbReference type="NCBI Taxonomy" id="2562237"/>
    <lineage>
        <taxon>Eukaryota</taxon>
        <taxon>Sar</taxon>
        <taxon>Alveolata</taxon>
        <taxon>Dinophyceae</taxon>
        <taxon>Suessiales</taxon>
        <taxon>Symbiodiniaceae</taxon>
        <taxon>Cladocopium</taxon>
    </lineage>
</organism>
<dbReference type="InterPro" id="IPR003653">
    <property type="entry name" value="Peptidase_C48_C"/>
</dbReference>
<dbReference type="EMBL" id="CAMXCT020000316">
    <property type="protein sequence ID" value="CAL1130415.1"/>
    <property type="molecule type" value="Genomic_DNA"/>
</dbReference>
<dbReference type="InterPro" id="IPR038765">
    <property type="entry name" value="Papain-like_cys_pep_sf"/>
</dbReference>
<dbReference type="Gene3D" id="3.40.395.10">
    <property type="entry name" value="Adenoviral Proteinase, Chain A"/>
    <property type="match status" value="1"/>
</dbReference>
<dbReference type="GO" id="GO:0008234">
    <property type="term" value="F:cysteine-type peptidase activity"/>
    <property type="evidence" value="ECO:0007669"/>
    <property type="project" value="InterPro"/>
</dbReference>
<evidence type="ECO:0000313" key="8">
    <source>
        <dbReference type="EMBL" id="CAL4764352.1"/>
    </source>
</evidence>
<reference evidence="6" key="1">
    <citation type="submission" date="2022-10" db="EMBL/GenBank/DDBJ databases">
        <authorList>
            <person name="Chen Y."/>
            <person name="Dougan E. K."/>
            <person name="Chan C."/>
            <person name="Rhodes N."/>
            <person name="Thang M."/>
        </authorList>
    </citation>
    <scope>NUCLEOTIDE SEQUENCE</scope>
</reference>
<evidence type="ECO:0000256" key="4">
    <source>
        <dbReference type="SAM" id="MobiDB-lite"/>
    </source>
</evidence>
<protein>
    <submittedName>
        <fullName evidence="8">Ubiquitin-like protease family profile domain-containing protein</fullName>
    </submittedName>
</protein>
<feature type="compositionally biased region" description="Low complexity" evidence="4">
    <location>
        <begin position="473"/>
        <end position="488"/>
    </location>
</feature>
<feature type="compositionally biased region" description="Basic residues" evidence="4">
    <location>
        <begin position="522"/>
        <end position="532"/>
    </location>
</feature>
<keyword evidence="3" id="KW-0378">Hydrolase</keyword>
<evidence type="ECO:0000256" key="1">
    <source>
        <dbReference type="ARBA" id="ARBA00005234"/>
    </source>
</evidence>
<dbReference type="EMBL" id="CAMXCT010000316">
    <property type="protein sequence ID" value="CAI3977040.1"/>
    <property type="molecule type" value="Genomic_DNA"/>
</dbReference>
<gene>
    <name evidence="6" type="ORF">C1SCF055_LOCUS5219</name>
</gene>
<name>A0A9P1BPZ2_9DINO</name>
<dbReference type="SUPFAM" id="SSF54001">
    <property type="entry name" value="Cysteine proteinases"/>
    <property type="match status" value="1"/>
</dbReference>
<accession>A0A9P1BPZ2</accession>
<evidence type="ECO:0000313" key="6">
    <source>
        <dbReference type="EMBL" id="CAI3977040.1"/>
    </source>
</evidence>
<proteinExistence type="inferred from homology"/>
<sequence>MSTDAVELSFQRASVHLVHDVKRLEDGEDLNDALLDFFVKLGQALIPNRKDSGGIVGFNEGLSPVAYLGSYFYGMLQKGHTSDGRQGHANVANWAKRRLGKGGLFAEQVGALAVPVNELLRDYMGRQQEKHWWLALLVNPRAPCPNDGPLQEAVSVSCLDSFARTGMRYKPPRRALKVEKDSRNEAYFVEVSSFSRSGFVALIAFRAQGDGSLGPLLDPRLSRLQFGHRVIKEPELDLKVRNYGDHGVPGVLEGTLEFAFDSSTRICGEYTLHYAGVGEYKPALKLELRREPNQSQLQVSKLLGGYCGKEFELSESAVSYSDAQVAEALQLADTPQQESAHDCGFFILEQVLRLLQLSPTALRSLASKSTEDIASLPWPSQREVVKRKKKLREITADLFVASRRQNTSDVEVLLKNDELLRKKLLLAMWEGPYFARAVANVIAMDPGPMPEVPILPKEEDTKKEEEESDESSSRSSSPARSSSSGSSSSHKKRKHRDRGDSHGAKRPRTTEPTAPGAAEPRHHGHSGTRHARPPPPPSFTKDDLQGYPSKTLRNLCVQYKVLPPGMVERTDLLKALEPLAVVKNATPASASARAGAERLGNGTFTRSDLPSFTNVELETMPISKLKMYCIQYGRLPSGSLEKSDLKKALAPLAKVAQPPPASSVPKKVLPSFTLEELQTMPISKLKNHCLQYGRMPHGPVERTDLVNLLKPFATGARSTLTTAPATLPGAVPAPASTAASTAPAAKPEGDGFSLEELKTMSMKMLKTFCLRHKVMPHGPVEKCDLQKALEPFAR</sequence>
<feature type="compositionally biased region" description="Basic and acidic residues" evidence="4">
    <location>
        <begin position="456"/>
        <end position="465"/>
    </location>
</feature>
<feature type="domain" description="Ubiquitin-like protease family profile" evidence="5">
    <location>
        <begin position="14"/>
        <end position="354"/>
    </location>
</feature>
<keyword evidence="2 8" id="KW-0645">Protease</keyword>
<dbReference type="EMBL" id="CAMXCT030000316">
    <property type="protein sequence ID" value="CAL4764352.1"/>
    <property type="molecule type" value="Genomic_DNA"/>
</dbReference>
<keyword evidence="9" id="KW-1185">Reference proteome</keyword>
<dbReference type="PROSITE" id="PS50600">
    <property type="entry name" value="ULP_PROTEASE"/>
    <property type="match status" value="1"/>
</dbReference>
<dbReference type="Proteomes" id="UP001152797">
    <property type="component" value="Unassembled WGS sequence"/>
</dbReference>
<comment type="similarity">
    <text evidence="1">Belongs to the peptidase C48 family.</text>
</comment>
<evidence type="ECO:0000313" key="7">
    <source>
        <dbReference type="EMBL" id="CAL1130415.1"/>
    </source>
</evidence>
<comment type="caution">
    <text evidence="6">The sequence shown here is derived from an EMBL/GenBank/DDBJ whole genome shotgun (WGS) entry which is preliminary data.</text>
</comment>